<feature type="compositionally biased region" description="Polar residues" evidence="1">
    <location>
        <begin position="702"/>
        <end position="711"/>
    </location>
</feature>
<evidence type="ECO:0000256" key="1">
    <source>
        <dbReference type="SAM" id="MobiDB-lite"/>
    </source>
</evidence>
<dbReference type="Proteomes" id="UP000663841">
    <property type="component" value="Unassembled WGS sequence"/>
</dbReference>
<dbReference type="GO" id="GO:0016538">
    <property type="term" value="F:cyclin-dependent protein serine/threonine kinase regulator activity"/>
    <property type="evidence" value="ECO:0007669"/>
    <property type="project" value="TreeGrafter"/>
</dbReference>
<protein>
    <recommendedName>
        <fullName evidence="4">Cyclin N-terminal domain-containing protein</fullName>
    </recommendedName>
</protein>
<dbReference type="GO" id="GO:0000307">
    <property type="term" value="C:cyclin-dependent protein kinase holoenzyme complex"/>
    <property type="evidence" value="ECO:0007669"/>
    <property type="project" value="TreeGrafter"/>
</dbReference>
<dbReference type="InterPro" id="IPR013922">
    <property type="entry name" value="Cyclin_PHO80-like"/>
</dbReference>
<organism evidence="2 3">
    <name type="scientific">Rhizoctonia solani</name>
    <dbReference type="NCBI Taxonomy" id="456999"/>
    <lineage>
        <taxon>Eukaryota</taxon>
        <taxon>Fungi</taxon>
        <taxon>Dikarya</taxon>
        <taxon>Basidiomycota</taxon>
        <taxon>Agaricomycotina</taxon>
        <taxon>Agaricomycetes</taxon>
        <taxon>Cantharellales</taxon>
        <taxon>Ceratobasidiaceae</taxon>
        <taxon>Rhizoctonia</taxon>
    </lineage>
</organism>
<evidence type="ECO:0000313" key="3">
    <source>
        <dbReference type="Proteomes" id="UP000663841"/>
    </source>
</evidence>
<dbReference type="CDD" id="cd20557">
    <property type="entry name" value="CYCLIN_ScPCL1-like"/>
    <property type="match status" value="1"/>
</dbReference>
<sequence>MASTSDRVCAYSLVPFHEHDEAIIRLLAMPVTDQMIHYIACRLAAAVGATRHHHLPTPPVTPIRGKFALNSAPCAPEWDFPPLEMFLKNLVSCSRIHTASALGSMIYLKRIAKGLQSGTIKHGPETPYRLAVALFTVASKYSHDIAPSTAHWAVYTAVALGIPSLAQSISRQCSSYSRASEVRRELDDSRSLEPTSLGYLFGPDATAALERDILFLLDFNMRIDEEDLRDCLNALSSHKRAGGPLEQLRLGQGRPELELGEGCLSSTKVNSAMRSTTEPENKPQRPKKAPITPYIVIPVPQPTTALVSPPCTPTRGTLKRDYVMKRGFLAAMDSKHNQRAKPSLEVDTNPRSSRINSHFPSPRAYIPYPQLNPKMDVNYLSKPVDGSNLKSLLAPIGVPPAPPSTPAAGIESLPFIYGGGVFSPALQRPVLDNLIVAPDKDSPWSRGQVGEIFRKTMAHQARQLTALSEKDARDITVLNTPPPAPVFGSGTLYKENPGRSSVERAPMAKLTASDLRWYYALKRPIPPEMIDGELLGEVKDELKRLGIRISNEDHDGMPIDITVRSNHPVALSPASPPSSHIHPVLRAVLDKRIYRHVRGRHYQGVVDSGPADFLSTRWDKKLQAELEAKGLGECEEQFKTTEPLRLVKKKDDDTRRIKQRDERSFQEGSRVFGQCTESTLSGNAAKLSKSNRSSTSRRYHSTNRSAGTQGSDAGVSFVPAPEATLDEQSQTVGWFSRLLGGSHGRHSSLMKH</sequence>
<dbReference type="Gene3D" id="1.10.472.10">
    <property type="entry name" value="Cyclin-like"/>
    <property type="match status" value="1"/>
</dbReference>
<dbReference type="AlphaFoldDB" id="A0A8H2XQL9"/>
<dbReference type="PANTHER" id="PTHR15615:SF10">
    <property type="entry name" value="PHO85 CYCLIN-2-RELATED"/>
    <property type="match status" value="1"/>
</dbReference>
<dbReference type="EMBL" id="CAJMWW010000084">
    <property type="protein sequence ID" value="CAE6431049.1"/>
    <property type="molecule type" value="Genomic_DNA"/>
</dbReference>
<proteinExistence type="predicted"/>
<evidence type="ECO:0008006" key="4">
    <source>
        <dbReference type="Google" id="ProtNLM"/>
    </source>
</evidence>
<name>A0A8H2XQL9_9AGAM</name>
<evidence type="ECO:0000313" key="2">
    <source>
        <dbReference type="EMBL" id="CAE6431049.1"/>
    </source>
</evidence>
<dbReference type="GO" id="GO:0019901">
    <property type="term" value="F:protein kinase binding"/>
    <property type="evidence" value="ECO:0007669"/>
    <property type="project" value="InterPro"/>
</dbReference>
<feature type="region of interest" description="Disordered" evidence="1">
    <location>
        <begin position="335"/>
        <end position="359"/>
    </location>
</feature>
<accession>A0A8H2XQL9</accession>
<reference evidence="2" key="1">
    <citation type="submission" date="2021-01" db="EMBL/GenBank/DDBJ databases">
        <authorList>
            <person name="Kaushik A."/>
        </authorList>
    </citation>
    <scope>NUCLEOTIDE SEQUENCE</scope>
    <source>
        <strain evidence="2">AG3-T5</strain>
    </source>
</reference>
<feature type="compositionally biased region" description="Polar residues" evidence="1">
    <location>
        <begin position="349"/>
        <end position="359"/>
    </location>
</feature>
<comment type="caution">
    <text evidence="2">The sequence shown here is derived from an EMBL/GenBank/DDBJ whole genome shotgun (WGS) entry which is preliminary data.</text>
</comment>
<feature type="region of interest" description="Disordered" evidence="1">
    <location>
        <begin position="682"/>
        <end position="717"/>
    </location>
</feature>
<dbReference type="GO" id="GO:0005634">
    <property type="term" value="C:nucleus"/>
    <property type="evidence" value="ECO:0007669"/>
    <property type="project" value="TreeGrafter"/>
</dbReference>
<gene>
    <name evidence="2" type="ORF">RDB_LOCUS66307</name>
</gene>
<feature type="compositionally biased region" description="Polar residues" evidence="1">
    <location>
        <begin position="682"/>
        <end position="694"/>
    </location>
</feature>
<dbReference type="PANTHER" id="PTHR15615">
    <property type="match status" value="1"/>
</dbReference>